<reference evidence="1 2" key="1">
    <citation type="submission" date="2016-03" db="EMBL/GenBank/DDBJ databases">
        <title>Complete genome sequence of Shewanella psychrophila WP2, a deep sea bacterium isolated from west Pacific sediment.</title>
        <authorList>
            <person name="Xu G."/>
            <person name="Jian H."/>
        </authorList>
    </citation>
    <scope>NUCLEOTIDE SEQUENCE [LARGE SCALE GENOMIC DNA]</scope>
    <source>
        <strain evidence="1 2">WP2</strain>
    </source>
</reference>
<accession>A0A1S6HSN4</accession>
<name>A0A1S6HSN4_9GAMM</name>
<proteinExistence type="predicted"/>
<evidence type="ECO:0000313" key="1">
    <source>
        <dbReference type="EMBL" id="AQS38546.1"/>
    </source>
</evidence>
<organism evidence="1 2">
    <name type="scientific">Shewanella psychrophila</name>
    <dbReference type="NCBI Taxonomy" id="225848"/>
    <lineage>
        <taxon>Bacteria</taxon>
        <taxon>Pseudomonadati</taxon>
        <taxon>Pseudomonadota</taxon>
        <taxon>Gammaproteobacteria</taxon>
        <taxon>Alteromonadales</taxon>
        <taxon>Shewanellaceae</taxon>
        <taxon>Shewanella</taxon>
    </lineage>
</organism>
<keyword evidence="2" id="KW-1185">Reference proteome</keyword>
<sequence length="42" mass="5002">MIGEDEIVTTYPKNQTYRKTEPLNNCPKVWDEYQLNNKNIEA</sequence>
<protein>
    <submittedName>
        <fullName evidence="1">Uncharacterized protein</fullName>
    </submittedName>
</protein>
<evidence type="ECO:0000313" key="2">
    <source>
        <dbReference type="Proteomes" id="UP000189545"/>
    </source>
</evidence>
<dbReference type="Proteomes" id="UP000189545">
    <property type="component" value="Chromosome"/>
</dbReference>
<gene>
    <name evidence="1" type="ORF">Sps_03419</name>
</gene>
<dbReference type="STRING" id="225848.Sps_03419"/>
<dbReference type="AlphaFoldDB" id="A0A1S6HSN4"/>
<dbReference type="EMBL" id="CP014782">
    <property type="protein sequence ID" value="AQS38546.1"/>
    <property type="molecule type" value="Genomic_DNA"/>
</dbReference>
<dbReference type="KEGG" id="spsw:Sps_03419"/>